<dbReference type="Gene3D" id="1.20.58.2220">
    <property type="entry name" value="Formin, FH2 domain"/>
    <property type="match status" value="1"/>
</dbReference>
<dbReference type="InterPro" id="IPR042201">
    <property type="entry name" value="FH2_Formin_sf"/>
</dbReference>
<dbReference type="PANTHER" id="PTHR23213:SF177">
    <property type="entry name" value="FORMIN-LIKE PROTEIN 11"/>
    <property type="match status" value="1"/>
</dbReference>
<protein>
    <submittedName>
        <fullName evidence="1">Uncharacterized protein</fullName>
    </submittedName>
</protein>
<dbReference type="Proteomes" id="UP001396334">
    <property type="component" value="Unassembled WGS sequence"/>
</dbReference>
<dbReference type="EMBL" id="JBBPBN010001183">
    <property type="protein sequence ID" value="KAK8479425.1"/>
    <property type="molecule type" value="Genomic_DNA"/>
</dbReference>
<keyword evidence="2" id="KW-1185">Reference proteome</keyword>
<dbReference type="PANTHER" id="PTHR23213">
    <property type="entry name" value="FORMIN-RELATED"/>
    <property type="match status" value="1"/>
</dbReference>
<reference evidence="1 2" key="1">
    <citation type="journal article" date="2024" name="G3 (Bethesda)">
        <title>Genome assembly of Hibiscus sabdariffa L. provides insights into metabolisms of medicinal natural products.</title>
        <authorList>
            <person name="Kim T."/>
        </authorList>
    </citation>
    <scope>NUCLEOTIDE SEQUENCE [LARGE SCALE GENOMIC DNA]</scope>
    <source>
        <strain evidence="1">TK-2024</strain>
        <tissue evidence="1">Old leaves</tissue>
    </source>
</reference>
<sequence length="89" mass="10405">MGPDLVSSLSTEIYHVKAKLQHLVRVELSTEEKSRNFIRSMNSFLDYVEKNLKGLEEDEHKVLHVREITEYFQGDVSKLDEANLLRIML</sequence>
<evidence type="ECO:0000313" key="1">
    <source>
        <dbReference type="EMBL" id="KAK8479425.1"/>
    </source>
</evidence>
<evidence type="ECO:0000313" key="2">
    <source>
        <dbReference type="Proteomes" id="UP001396334"/>
    </source>
</evidence>
<gene>
    <name evidence="1" type="ORF">V6N11_063547</name>
</gene>
<proteinExistence type="predicted"/>
<dbReference type="InterPro" id="IPR027643">
    <property type="entry name" value="Formin-like_plant"/>
</dbReference>
<organism evidence="1 2">
    <name type="scientific">Hibiscus sabdariffa</name>
    <name type="common">roselle</name>
    <dbReference type="NCBI Taxonomy" id="183260"/>
    <lineage>
        <taxon>Eukaryota</taxon>
        <taxon>Viridiplantae</taxon>
        <taxon>Streptophyta</taxon>
        <taxon>Embryophyta</taxon>
        <taxon>Tracheophyta</taxon>
        <taxon>Spermatophyta</taxon>
        <taxon>Magnoliopsida</taxon>
        <taxon>eudicotyledons</taxon>
        <taxon>Gunneridae</taxon>
        <taxon>Pentapetalae</taxon>
        <taxon>rosids</taxon>
        <taxon>malvids</taxon>
        <taxon>Malvales</taxon>
        <taxon>Malvaceae</taxon>
        <taxon>Malvoideae</taxon>
        <taxon>Hibiscus</taxon>
    </lineage>
</organism>
<name>A0ABR1ZG23_9ROSI</name>
<accession>A0ABR1ZG23</accession>
<comment type="caution">
    <text evidence="1">The sequence shown here is derived from an EMBL/GenBank/DDBJ whole genome shotgun (WGS) entry which is preliminary data.</text>
</comment>